<evidence type="ECO:0000313" key="6">
    <source>
        <dbReference type="Proteomes" id="UP001152759"/>
    </source>
</evidence>
<name>A0A9P0AI60_BEMTA</name>
<keyword evidence="6" id="KW-1185">Reference proteome</keyword>
<keyword evidence="3" id="KW-0472">Membrane</keyword>
<dbReference type="OrthoDB" id="6278121at2759"/>
<keyword evidence="3" id="KW-1133">Transmembrane helix</keyword>
<reference evidence="5" key="1">
    <citation type="submission" date="2021-12" db="EMBL/GenBank/DDBJ databases">
        <authorList>
            <person name="King R."/>
        </authorList>
    </citation>
    <scope>NUCLEOTIDE SEQUENCE</scope>
</reference>
<keyword evidence="3" id="KW-0812">Transmembrane</keyword>
<dbReference type="Proteomes" id="UP001152759">
    <property type="component" value="Chromosome 5"/>
</dbReference>
<evidence type="ECO:0000256" key="4">
    <source>
        <dbReference type="SAM" id="SignalP"/>
    </source>
</evidence>
<evidence type="ECO:0000313" key="5">
    <source>
        <dbReference type="EMBL" id="CAH0391001.1"/>
    </source>
</evidence>
<keyword evidence="2" id="KW-1015">Disulfide bond</keyword>
<evidence type="ECO:0000256" key="2">
    <source>
        <dbReference type="ARBA" id="ARBA00023157"/>
    </source>
</evidence>
<sequence length="147" mass="16920">MDFPRLWLCLLAAMTVLIEICESLECYVCTNQDKNEGKCLNTIKTCDQEQDMCLSEVFWSIPPYWSQGSEKQYYISKKCATRDECRRTNSKLMSSCTYIWYQDWKCSECCAGDRCNYFITLSGSAVQPSSIVLGLSIVCALVYNLFH</sequence>
<organism evidence="5 6">
    <name type="scientific">Bemisia tabaci</name>
    <name type="common">Sweetpotato whitefly</name>
    <name type="synonym">Aleurodes tabaci</name>
    <dbReference type="NCBI Taxonomy" id="7038"/>
    <lineage>
        <taxon>Eukaryota</taxon>
        <taxon>Metazoa</taxon>
        <taxon>Ecdysozoa</taxon>
        <taxon>Arthropoda</taxon>
        <taxon>Hexapoda</taxon>
        <taxon>Insecta</taxon>
        <taxon>Pterygota</taxon>
        <taxon>Neoptera</taxon>
        <taxon>Paraneoptera</taxon>
        <taxon>Hemiptera</taxon>
        <taxon>Sternorrhyncha</taxon>
        <taxon>Aleyrodoidea</taxon>
        <taxon>Aleyrodidae</taxon>
        <taxon>Aleyrodinae</taxon>
        <taxon>Bemisia</taxon>
    </lineage>
</organism>
<dbReference type="KEGG" id="btab:109039840"/>
<evidence type="ECO:0000256" key="3">
    <source>
        <dbReference type="SAM" id="Phobius"/>
    </source>
</evidence>
<accession>A0A9P0AI60</accession>
<keyword evidence="1 4" id="KW-0732">Signal</keyword>
<dbReference type="Gene3D" id="2.10.60.10">
    <property type="entry name" value="CD59"/>
    <property type="match status" value="1"/>
</dbReference>
<feature type="signal peptide" evidence="4">
    <location>
        <begin position="1"/>
        <end position="23"/>
    </location>
</feature>
<evidence type="ECO:0000256" key="1">
    <source>
        <dbReference type="ARBA" id="ARBA00022729"/>
    </source>
</evidence>
<gene>
    <name evidence="5" type="ORF">BEMITA_LOCUS9664</name>
</gene>
<protein>
    <submittedName>
        <fullName evidence="5">Uncharacterized protein</fullName>
    </submittedName>
</protein>
<dbReference type="CDD" id="cd23599">
    <property type="entry name" value="TFP_LU_ECD_Cold"/>
    <property type="match status" value="1"/>
</dbReference>
<feature type="transmembrane region" description="Helical" evidence="3">
    <location>
        <begin position="125"/>
        <end position="146"/>
    </location>
</feature>
<dbReference type="PANTHER" id="PTHR10036">
    <property type="entry name" value="CD59 GLYCOPROTEIN"/>
    <property type="match status" value="1"/>
</dbReference>
<dbReference type="SUPFAM" id="SSF57302">
    <property type="entry name" value="Snake toxin-like"/>
    <property type="match status" value="1"/>
</dbReference>
<dbReference type="InterPro" id="IPR045860">
    <property type="entry name" value="Snake_toxin-like_sf"/>
</dbReference>
<proteinExistence type="predicted"/>
<feature type="chain" id="PRO_5040452562" evidence="4">
    <location>
        <begin position="24"/>
        <end position="147"/>
    </location>
</feature>
<dbReference type="AlphaFoldDB" id="A0A9P0AI60"/>
<dbReference type="EMBL" id="OU963866">
    <property type="protein sequence ID" value="CAH0391001.1"/>
    <property type="molecule type" value="Genomic_DNA"/>
</dbReference>